<sequence length="124" mass="14112">MRRQTLGCQAAHPEQTRWEHWTLLIHPSSTGFYCPNDAPLKSPIDEDTDTGTHTDTLISLTLPQAYIPESDVKLHLTSVLPQRFPVRHLPKPETKRSLEPHKPLDPNLSKDARSTRSVVPRLIH</sequence>
<reference evidence="2 3" key="1">
    <citation type="journal article" date="2019" name="Sci. Rep.">
        <title>Orb-weaving spider Araneus ventricosus genome elucidates the spidroin gene catalogue.</title>
        <authorList>
            <person name="Kono N."/>
            <person name="Nakamura H."/>
            <person name="Ohtoshi R."/>
            <person name="Moran D.A.P."/>
            <person name="Shinohara A."/>
            <person name="Yoshida Y."/>
            <person name="Fujiwara M."/>
            <person name="Mori M."/>
            <person name="Tomita M."/>
            <person name="Arakawa K."/>
        </authorList>
    </citation>
    <scope>NUCLEOTIDE SEQUENCE [LARGE SCALE GENOMIC DNA]</scope>
</reference>
<evidence type="ECO:0000256" key="1">
    <source>
        <dbReference type="SAM" id="MobiDB-lite"/>
    </source>
</evidence>
<proteinExistence type="predicted"/>
<dbReference type="EMBL" id="BGPR01001211">
    <property type="protein sequence ID" value="GBM48338.1"/>
    <property type="molecule type" value="Genomic_DNA"/>
</dbReference>
<organism evidence="2 3">
    <name type="scientific">Araneus ventricosus</name>
    <name type="common">Orbweaver spider</name>
    <name type="synonym">Epeira ventricosa</name>
    <dbReference type="NCBI Taxonomy" id="182803"/>
    <lineage>
        <taxon>Eukaryota</taxon>
        <taxon>Metazoa</taxon>
        <taxon>Ecdysozoa</taxon>
        <taxon>Arthropoda</taxon>
        <taxon>Chelicerata</taxon>
        <taxon>Arachnida</taxon>
        <taxon>Araneae</taxon>
        <taxon>Araneomorphae</taxon>
        <taxon>Entelegynae</taxon>
        <taxon>Araneoidea</taxon>
        <taxon>Araneidae</taxon>
        <taxon>Araneus</taxon>
    </lineage>
</organism>
<evidence type="ECO:0000313" key="2">
    <source>
        <dbReference type="EMBL" id="GBM48338.1"/>
    </source>
</evidence>
<accession>A0A4Y2G6V6</accession>
<dbReference type="AlphaFoldDB" id="A0A4Y2G6V6"/>
<gene>
    <name evidence="2" type="ORF">AVEN_106536_1</name>
</gene>
<evidence type="ECO:0000313" key="3">
    <source>
        <dbReference type="Proteomes" id="UP000499080"/>
    </source>
</evidence>
<feature type="compositionally biased region" description="Basic and acidic residues" evidence="1">
    <location>
        <begin position="90"/>
        <end position="114"/>
    </location>
</feature>
<name>A0A4Y2G6V6_ARAVE</name>
<comment type="caution">
    <text evidence="2">The sequence shown here is derived from an EMBL/GenBank/DDBJ whole genome shotgun (WGS) entry which is preliminary data.</text>
</comment>
<feature type="region of interest" description="Disordered" evidence="1">
    <location>
        <begin position="87"/>
        <end position="124"/>
    </location>
</feature>
<dbReference type="Proteomes" id="UP000499080">
    <property type="component" value="Unassembled WGS sequence"/>
</dbReference>
<protein>
    <submittedName>
        <fullName evidence="2">Uncharacterized protein</fullName>
    </submittedName>
</protein>
<keyword evidence="3" id="KW-1185">Reference proteome</keyword>